<dbReference type="Proteomes" id="UP000177154">
    <property type="component" value="Unassembled WGS sequence"/>
</dbReference>
<evidence type="ECO:0000313" key="2">
    <source>
        <dbReference type="Proteomes" id="UP000177154"/>
    </source>
</evidence>
<protein>
    <submittedName>
        <fullName evidence="1">Uncharacterized protein</fullName>
    </submittedName>
</protein>
<comment type="caution">
    <text evidence="1">The sequence shown here is derived from an EMBL/GenBank/DDBJ whole genome shotgun (WGS) entry which is preliminary data.</text>
</comment>
<reference evidence="1 2" key="1">
    <citation type="journal article" date="2016" name="Nat. Commun.">
        <title>Thousands of microbial genomes shed light on interconnected biogeochemical processes in an aquifer system.</title>
        <authorList>
            <person name="Anantharaman K."/>
            <person name="Brown C.T."/>
            <person name="Hug L.A."/>
            <person name="Sharon I."/>
            <person name="Castelle C.J."/>
            <person name="Probst A.J."/>
            <person name="Thomas B.C."/>
            <person name="Singh A."/>
            <person name="Wilkins M.J."/>
            <person name="Karaoz U."/>
            <person name="Brodie E.L."/>
            <person name="Williams K.H."/>
            <person name="Hubbard S.S."/>
            <person name="Banfield J.F."/>
        </authorList>
    </citation>
    <scope>NUCLEOTIDE SEQUENCE [LARGE SCALE GENOMIC DNA]</scope>
</reference>
<gene>
    <name evidence="1" type="ORF">A2Y49_03165</name>
</gene>
<evidence type="ECO:0000313" key="1">
    <source>
        <dbReference type="EMBL" id="OHB12083.1"/>
    </source>
</evidence>
<organism evidence="1 2">
    <name type="scientific">Candidatus Zambryskibacteria bacterium RIFCSPLOWO2_12_39_8</name>
    <dbReference type="NCBI Taxonomy" id="1802774"/>
    <lineage>
        <taxon>Bacteria</taxon>
        <taxon>Candidatus Zambryskiibacteriota</taxon>
    </lineage>
</organism>
<dbReference type="AlphaFoldDB" id="A0A1G2URT6"/>
<dbReference type="EMBL" id="MHWR01000046">
    <property type="protein sequence ID" value="OHB12083.1"/>
    <property type="molecule type" value="Genomic_DNA"/>
</dbReference>
<sequence>MGYLSPFSPEKLFFRFAESIFKPRHTARILGGQNPKEKCPFLFQKKSGARKSGKQGTFFFGVAERSEAVAGLSFITNF</sequence>
<proteinExistence type="predicted"/>
<accession>A0A1G2URT6</accession>
<name>A0A1G2URT6_9BACT</name>